<evidence type="ECO:0000313" key="2">
    <source>
        <dbReference type="EMBL" id="CAI8717016.1"/>
    </source>
</evidence>
<evidence type="ECO:0000256" key="1">
    <source>
        <dbReference type="SAM" id="MobiDB-lite"/>
    </source>
</evidence>
<evidence type="ECO:0000313" key="3">
    <source>
        <dbReference type="Proteomes" id="UP001162030"/>
    </source>
</evidence>
<gene>
    <name evidence="2" type="ORF">MSZNOR_0015</name>
</gene>
<protein>
    <recommendedName>
        <fullName evidence="4">Transposase</fullName>
    </recommendedName>
</protein>
<dbReference type="EMBL" id="OX458333">
    <property type="protein sequence ID" value="CAI8717016.1"/>
    <property type="molecule type" value="Genomic_DNA"/>
</dbReference>
<sequence length="51" mass="6059">MLIDLLKLHGCAADYGRQWTMRPRFYERVFKKEARMSPRGPTRAHKEKGQP</sequence>
<name>A0ABM9HW49_9GAMM</name>
<keyword evidence="3" id="KW-1185">Reference proteome</keyword>
<feature type="region of interest" description="Disordered" evidence="1">
    <location>
        <begin position="32"/>
        <end position="51"/>
    </location>
</feature>
<organism evidence="2 3">
    <name type="scientific">Methylocaldum szegediense</name>
    <dbReference type="NCBI Taxonomy" id="73780"/>
    <lineage>
        <taxon>Bacteria</taxon>
        <taxon>Pseudomonadati</taxon>
        <taxon>Pseudomonadota</taxon>
        <taxon>Gammaproteobacteria</taxon>
        <taxon>Methylococcales</taxon>
        <taxon>Methylococcaceae</taxon>
        <taxon>Methylocaldum</taxon>
    </lineage>
</organism>
<accession>A0ABM9HW49</accession>
<proteinExistence type="predicted"/>
<feature type="compositionally biased region" description="Basic residues" evidence="1">
    <location>
        <begin position="42"/>
        <end position="51"/>
    </location>
</feature>
<reference evidence="2 3" key="1">
    <citation type="submission" date="2023-03" db="EMBL/GenBank/DDBJ databases">
        <authorList>
            <person name="Pearce D."/>
        </authorList>
    </citation>
    <scope>NUCLEOTIDE SEQUENCE [LARGE SCALE GENOMIC DNA]</scope>
    <source>
        <strain evidence="2">Msz</strain>
    </source>
</reference>
<dbReference type="Proteomes" id="UP001162030">
    <property type="component" value="Chromosome"/>
</dbReference>
<evidence type="ECO:0008006" key="4">
    <source>
        <dbReference type="Google" id="ProtNLM"/>
    </source>
</evidence>